<dbReference type="PANTHER" id="PTHR10629:SF52">
    <property type="entry name" value="DNA (CYTOSINE-5)-METHYLTRANSFERASE 1"/>
    <property type="match status" value="1"/>
</dbReference>
<keyword evidence="5" id="KW-0680">Restriction system</keyword>
<comment type="catalytic activity">
    <reaction evidence="6">
        <text>a 2'-deoxycytidine in DNA + S-adenosyl-L-methionine = a 5-methyl-2'-deoxycytidine in DNA + S-adenosyl-L-homocysteine + H(+)</text>
        <dbReference type="Rhea" id="RHEA:13681"/>
        <dbReference type="Rhea" id="RHEA-COMP:11369"/>
        <dbReference type="Rhea" id="RHEA-COMP:11370"/>
        <dbReference type="ChEBI" id="CHEBI:15378"/>
        <dbReference type="ChEBI" id="CHEBI:57856"/>
        <dbReference type="ChEBI" id="CHEBI:59789"/>
        <dbReference type="ChEBI" id="CHEBI:85452"/>
        <dbReference type="ChEBI" id="CHEBI:85454"/>
        <dbReference type="EC" id="2.1.1.37"/>
    </reaction>
</comment>
<evidence type="ECO:0000256" key="1">
    <source>
        <dbReference type="ARBA" id="ARBA00011975"/>
    </source>
</evidence>
<evidence type="ECO:0000256" key="4">
    <source>
        <dbReference type="ARBA" id="ARBA00022691"/>
    </source>
</evidence>
<dbReference type="Pfam" id="PF00145">
    <property type="entry name" value="DNA_methylase"/>
    <property type="match status" value="1"/>
</dbReference>
<dbReference type="EC" id="2.1.1.37" evidence="1"/>
<sequence>MPASSKPQAKKLTVIDFFCGAGGFSEGFRQQGYEIVAGVDNWRPAVKTFNHNFSLDCEPVDMAEFASLERIQALPETDVIVGSPPCTDFSHSNRSGLADKTEGISLIELYLKIVAVKMWQPRSRLKAWYMENVPNSRKYVKKDYSFAALGLAEFALALRGLDVNSREEDATDYGVAQARIRLLTGGMVVRAKEGPSFELPPFEKAQQDRARTVKEVLGALPRPLRASRRKEVADPNYPALKVRLEDLADYSYDTGVFHCQWERSCWSKRNHPYMGTMFVTATKVNDSREALLYLNENSDGGYDGRYRTPTIREIAVLMSYPLSYQFAGAENSKWRLVGNSVAPLVSAALAKTTKERLGIALTRPRWSKKAVLDDLNSSKRKDYSRPPAGRDTKRFRRHLYKYDGITVRLRDFWRGKRLQGAQVGGEGCKSRQGTDSRVQERSSLRERDGSSHTWSEGQQR</sequence>
<dbReference type="Gene3D" id="3.90.120.10">
    <property type="entry name" value="DNA Methylase, subunit A, domain 2"/>
    <property type="match status" value="1"/>
</dbReference>
<dbReference type="PANTHER" id="PTHR10629">
    <property type="entry name" value="CYTOSINE-SPECIFIC METHYLTRANSFERASE"/>
    <property type="match status" value="1"/>
</dbReference>
<dbReference type="GO" id="GO:0032259">
    <property type="term" value="P:methylation"/>
    <property type="evidence" value="ECO:0007669"/>
    <property type="project" value="UniProtKB-KW"/>
</dbReference>
<dbReference type="InterPro" id="IPR029063">
    <property type="entry name" value="SAM-dependent_MTases_sf"/>
</dbReference>
<keyword evidence="2 7" id="KW-0489">Methyltransferase</keyword>
<proteinExistence type="inferred from homology"/>
<feature type="compositionally biased region" description="Polar residues" evidence="8">
    <location>
        <begin position="451"/>
        <end position="460"/>
    </location>
</feature>
<evidence type="ECO:0000313" key="9">
    <source>
        <dbReference type="EMBL" id="MBF2734887.1"/>
    </source>
</evidence>
<feature type="region of interest" description="Disordered" evidence="8">
    <location>
        <begin position="421"/>
        <end position="460"/>
    </location>
</feature>
<keyword evidence="10" id="KW-1185">Reference proteome</keyword>
<evidence type="ECO:0000313" key="10">
    <source>
        <dbReference type="Proteomes" id="UP000604381"/>
    </source>
</evidence>
<feature type="active site" evidence="7">
    <location>
        <position position="86"/>
    </location>
</feature>
<dbReference type="PROSITE" id="PS51679">
    <property type="entry name" value="SAM_MT_C5"/>
    <property type="match status" value="1"/>
</dbReference>
<dbReference type="PRINTS" id="PR00105">
    <property type="entry name" value="C5METTRFRASE"/>
</dbReference>
<comment type="similarity">
    <text evidence="7">Belongs to the class I-like SAM-binding methyltransferase superfamily. C5-methyltransferase family.</text>
</comment>
<gene>
    <name evidence="9" type="ORF">ISN26_02185</name>
</gene>
<feature type="compositionally biased region" description="Basic and acidic residues" evidence="8">
    <location>
        <begin position="428"/>
        <end position="450"/>
    </location>
</feature>
<comment type="caution">
    <text evidence="9">The sequence shown here is derived from an EMBL/GenBank/DDBJ whole genome shotgun (WGS) entry which is preliminary data.</text>
</comment>
<evidence type="ECO:0000256" key="6">
    <source>
        <dbReference type="ARBA" id="ARBA00047422"/>
    </source>
</evidence>
<name>A0A930XWA6_9GAMM</name>
<dbReference type="Proteomes" id="UP000604381">
    <property type="component" value="Unassembled WGS sequence"/>
</dbReference>
<dbReference type="InterPro" id="IPR001525">
    <property type="entry name" value="C5_MeTfrase"/>
</dbReference>
<dbReference type="GO" id="GO:0044027">
    <property type="term" value="P:negative regulation of gene expression via chromosomal CpG island methylation"/>
    <property type="evidence" value="ECO:0007669"/>
    <property type="project" value="TreeGrafter"/>
</dbReference>
<dbReference type="AlphaFoldDB" id="A0A930XWA6"/>
<keyword evidence="4 7" id="KW-0949">S-adenosyl-L-methionine</keyword>
<dbReference type="PROSITE" id="PS00094">
    <property type="entry name" value="C5_MTASE_1"/>
    <property type="match status" value="1"/>
</dbReference>
<evidence type="ECO:0000256" key="7">
    <source>
        <dbReference type="PROSITE-ProRule" id="PRU01016"/>
    </source>
</evidence>
<dbReference type="InterPro" id="IPR018117">
    <property type="entry name" value="C5_DNA_meth_AS"/>
</dbReference>
<evidence type="ECO:0000256" key="2">
    <source>
        <dbReference type="ARBA" id="ARBA00022603"/>
    </source>
</evidence>
<organism evidence="9 10">
    <name type="scientific">Candidatus Amphirhobacter heronislandensis</name>
    <dbReference type="NCBI Taxonomy" id="1732024"/>
    <lineage>
        <taxon>Bacteria</taxon>
        <taxon>Pseudomonadati</taxon>
        <taxon>Pseudomonadota</taxon>
        <taxon>Gammaproteobacteria</taxon>
        <taxon>Candidatus Tethybacterales</taxon>
        <taxon>Candidatus Tethybacteraceae</taxon>
        <taxon>Candidatus Amphirhobacter</taxon>
    </lineage>
</organism>
<evidence type="ECO:0000256" key="8">
    <source>
        <dbReference type="SAM" id="MobiDB-lite"/>
    </source>
</evidence>
<keyword evidence="3 7" id="KW-0808">Transferase</keyword>
<dbReference type="GO" id="GO:0009307">
    <property type="term" value="P:DNA restriction-modification system"/>
    <property type="evidence" value="ECO:0007669"/>
    <property type="project" value="UniProtKB-KW"/>
</dbReference>
<protein>
    <recommendedName>
        <fullName evidence="1">DNA (cytosine-5-)-methyltransferase</fullName>
        <ecNumber evidence="1">2.1.1.37</ecNumber>
    </recommendedName>
</protein>
<dbReference type="SUPFAM" id="SSF53335">
    <property type="entry name" value="S-adenosyl-L-methionine-dependent methyltransferases"/>
    <property type="match status" value="1"/>
</dbReference>
<dbReference type="InterPro" id="IPR050390">
    <property type="entry name" value="C5-Methyltransferase"/>
</dbReference>
<reference evidence="9" key="1">
    <citation type="submission" date="2020-10" db="EMBL/GenBank/DDBJ databases">
        <title>An improved Amphimedon queenslandica hologenome assembly reveals how three proteobacterial symbionts can extend the metabolic phenotypic of their marine sponge host.</title>
        <authorList>
            <person name="Degnan B."/>
            <person name="Degnan S."/>
            <person name="Xiang X."/>
        </authorList>
    </citation>
    <scope>NUCLEOTIDE SEQUENCE</scope>
    <source>
        <strain evidence="9">AqS2</strain>
    </source>
</reference>
<dbReference type="GO" id="GO:0003677">
    <property type="term" value="F:DNA binding"/>
    <property type="evidence" value="ECO:0007669"/>
    <property type="project" value="TreeGrafter"/>
</dbReference>
<accession>A0A930XWA6</accession>
<dbReference type="GO" id="GO:0003886">
    <property type="term" value="F:DNA (cytosine-5-)-methyltransferase activity"/>
    <property type="evidence" value="ECO:0007669"/>
    <property type="project" value="UniProtKB-EC"/>
</dbReference>
<dbReference type="Gene3D" id="3.40.50.150">
    <property type="entry name" value="Vaccinia Virus protein VP39"/>
    <property type="match status" value="1"/>
</dbReference>
<dbReference type="EMBL" id="JADHEI010000028">
    <property type="protein sequence ID" value="MBF2734887.1"/>
    <property type="molecule type" value="Genomic_DNA"/>
</dbReference>
<evidence type="ECO:0000256" key="5">
    <source>
        <dbReference type="ARBA" id="ARBA00022747"/>
    </source>
</evidence>
<evidence type="ECO:0000256" key="3">
    <source>
        <dbReference type="ARBA" id="ARBA00022679"/>
    </source>
</evidence>